<dbReference type="SUPFAM" id="SSF52374">
    <property type="entry name" value="Nucleotidylyl transferase"/>
    <property type="match status" value="1"/>
</dbReference>
<proteinExistence type="predicted"/>
<name>A0A1H6JYG4_9FLAO</name>
<dbReference type="RefSeq" id="WP_397334289.1">
    <property type="nucleotide sequence ID" value="NZ_FNXE01000007.1"/>
</dbReference>
<keyword evidence="2" id="KW-1185">Reference proteome</keyword>
<protein>
    <recommendedName>
        <fullName evidence="3">TonB-dependent receptor</fullName>
    </recommendedName>
</protein>
<dbReference type="EMBL" id="FNXE01000007">
    <property type="protein sequence ID" value="SEH67513.1"/>
    <property type="molecule type" value="Genomic_DNA"/>
</dbReference>
<evidence type="ECO:0000313" key="2">
    <source>
        <dbReference type="Proteomes" id="UP000199634"/>
    </source>
</evidence>
<dbReference type="AlphaFoldDB" id="A0A1H6JYG4"/>
<dbReference type="STRING" id="1159016.SAMN02927937_00827"/>
<evidence type="ECO:0000313" key="1">
    <source>
        <dbReference type="EMBL" id="SEH67513.1"/>
    </source>
</evidence>
<sequence>MNLVILYANNNENMSNFFAEDLSLPGDRIIDQKQAISDKTLKINLNKNIYGSFAEIGAGQETARHFFRAGAASRTVAKAMSAYDKQFSDAIYTVEQDGRYVTESRLHKMLDHEVKLLEERLDQNEHPDRIYFSYANTVATIDFAKKFKGHGWVGIRFQNEAQGEFNEIILHIQFKENDVLLQQRTLGTLGVNLIYGAFYQYHDPKKLIHHLYDHLDKDQLEIDTINFSGPAFKSVDNRLMSLFLVKNGMADAVMFAPNGKNILPANTLFRKNVLLLRGSFRPVTIVNINMYQKSLHQFLTKNNLSEQKTAVIFEITLNNLLALGEVNEQDFLDRAELLCALGHTVMISNFKEYFKAVDYIWNYSQEKIALTIGLPSLIEIFDAKHYTNLPGGLFEGLGRLFKHGLEIYVYPFLNENDEIITSKNIVLHDESLKPVYNYFVGEEQIIDIKNFEPQNLKIFPHKVLQKIWNNDESWQNDVPEKVAKLLKANNLFRKKDSL</sequence>
<reference evidence="1 2" key="1">
    <citation type="submission" date="2016-10" db="EMBL/GenBank/DDBJ databases">
        <authorList>
            <person name="de Groot N.N."/>
        </authorList>
    </citation>
    <scope>NUCLEOTIDE SEQUENCE [LARGE SCALE GENOMIC DNA]</scope>
    <source>
        <strain evidence="1 2">CGMCC 1.10825</strain>
    </source>
</reference>
<evidence type="ECO:0008006" key="3">
    <source>
        <dbReference type="Google" id="ProtNLM"/>
    </source>
</evidence>
<gene>
    <name evidence="1" type="ORF">SAMN02927937_00827</name>
</gene>
<organism evidence="1 2">
    <name type="scientific">Paenimyroides marinum</name>
    <dbReference type="NCBI Taxonomy" id="1159016"/>
    <lineage>
        <taxon>Bacteria</taxon>
        <taxon>Pseudomonadati</taxon>
        <taxon>Bacteroidota</taxon>
        <taxon>Flavobacteriia</taxon>
        <taxon>Flavobacteriales</taxon>
        <taxon>Flavobacteriaceae</taxon>
        <taxon>Paenimyroides</taxon>
    </lineage>
</organism>
<accession>A0A1H6JYG4</accession>
<dbReference type="Proteomes" id="UP000199634">
    <property type="component" value="Unassembled WGS sequence"/>
</dbReference>